<keyword evidence="2" id="KW-1185">Reference proteome</keyword>
<evidence type="ECO:0000313" key="1">
    <source>
        <dbReference type="EMBL" id="TLU97459.1"/>
    </source>
</evidence>
<reference evidence="1 2" key="1">
    <citation type="submission" date="2019-05" db="EMBL/GenBank/DDBJ databases">
        <authorList>
            <person name="Qu J.-H."/>
        </authorList>
    </citation>
    <scope>NUCLEOTIDE SEQUENCE [LARGE SCALE GENOMIC DNA]</scope>
    <source>
        <strain evidence="1 2">Z12</strain>
    </source>
</reference>
<dbReference type="RefSeq" id="WP_138279350.1">
    <property type="nucleotide sequence ID" value="NZ_BMGE01000020.1"/>
</dbReference>
<sequence length="142" mass="17015">MDKIDLFKQCFSGISIDELYNRIHEYRSLEEDKDASEYVLKKHLRKIVQVQLNNELVSFFLNHDVQTNQYELFHFYRIRKFAIDDYNKLITREFSSIKKEQDVWSRPPSIDAKDYGRLRTCLGFGKKGDRTIFAVTKHSRLD</sequence>
<dbReference type="EMBL" id="VCEI01000003">
    <property type="protein sequence ID" value="TLU97459.1"/>
    <property type="molecule type" value="Genomic_DNA"/>
</dbReference>
<accession>A0A5R9KMX0</accession>
<proteinExistence type="predicted"/>
<dbReference type="Proteomes" id="UP000309788">
    <property type="component" value="Unassembled WGS sequence"/>
</dbReference>
<organism evidence="1 2">
    <name type="scientific">Dyadobacter sediminis</name>
    <dbReference type="NCBI Taxonomy" id="1493691"/>
    <lineage>
        <taxon>Bacteria</taxon>
        <taxon>Pseudomonadati</taxon>
        <taxon>Bacteroidota</taxon>
        <taxon>Cytophagia</taxon>
        <taxon>Cytophagales</taxon>
        <taxon>Spirosomataceae</taxon>
        <taxon>Dyadobacter</taxon>
    </lineage>
</organism>
<dbReference type="AlphaFoldDB" id="A0A5R9KMX0"/>
<name>A0A5R9KMX0_9BACT</name>
<gene>
    <name evidence="1" type="ORF">FEM55_00360</name>
</gene>
<evidence type="ECO:0000313" key="2">
    <source>
        <dbReference type="Proteomes" id="UP000309788"/>
    </source>
</evidence>
<comment type="caution">
    <text evidence="1">The sequence shown here is derived from an EMBL/GenBank/DDBJ whole genome shotgun (WGS) entry which is preliminary data.</text>
</comment>
<protein>
    <submittedName>
        <fullName evidence="1">Uncharacterized protein</fullName>
    </submittedName>
</protein>